<organism evidence="1 2">
    <name type="scientific">Candidatus Kerfeldbacteria bacterium CG08_land_8_20_14_0_20_42_7</name>
    <dbReference type="NCBI Taxonomy" id="2014245"/>
    <lineage>
        <taxon>Bacteria</taxon>
        <taxon>Candidatus Kerfeldiibacteriota</taxon>
    </lineage>
</organism>
<dbReference type="PANTHER" id="PTHR32432">
    <property type="entry name" value="CELL DIVISION PROTEIN FTSA-RELATED"/>
    <property type="match status" value="1"/>
</dbReference>
<dbReference type="CDD" id="cd24049">
    <property type="entry name" value="ASKHA_NBD_PilM"/>
    <property type="match status" value="1"/>
</dbReference>
<dbReference type="InterPro" id="IPR050696">
    <property type="entry name" value="FtsA/MreB"/>
</dbReference>
<dbReference type="PIRSF" id="PIRSF019169">
    <property type="entry name" value="PilM"/>
    <property type="match status" value="1"/>
</dbReference>
<dbReference type="InterPro" id="IPR043129">
    <property type="entry name" value="ATPase_NBD"/>
</dbReference>
<evidence type="ECO:0008006" key="3">
    <source>
        <dbReference type="Google" id="ProtNLM"/>
    </source>
</evidence>
<dbReference type="Proteomes" id="UP000228711">
    <property type="component" value="Unassembled WGS sequence"/>
</dbReference>
<proteinExistence type="predicted"/>
<dbReference type="NCBIfam" id="TIGR01175">
    <property type="entry name" value="pilM"/>
    <property type="match status" value="1"/>
</dbReference>
<reference evidence="2" key="1">
    <citation type="submission" date="2017-09" db="EMBL/GenBank/DDBJ databases">
        <title>Depth-based differentiation of microbial function through sediment-hosted aquifers and enrichment of novel symbionts in the deep terrestrial subsurface.</title>
        <authorList>
            <person name="Probst A.J."/>
            <person name="Ladd B."/>
            <person name="Jarett J.K."/>
            <person name="Geller-Mcgrath D.E."/>
            <person name="Sieber C.M.K."/>
            <person name="Emerson J.B."/>
            <person name="Anantharaman K."/>
            <person name="Thomas B.C."/>
            <person name="Malmstrom R."/>
            <person name="Stieglmeier M."/>
            <person name="Klingl A."/>
            <person name="Woyke T."/>
            <person name="Ryan C.M."/>
            <person name="Banfield J.F."/>
        </authorList>
    </citation>
    <scope>NUCLEOTIDE SEQUENCE [LARGE SCALE GENOMIC DNA]</scope>
</reference>
<comment type="caution">
    <text evidence="1">The sequence shown here is derived from an EMBL/GenBank/DDBJ whole genome shotgun (WGS) entry which is preliminary data.</text>
</comment>
<accession>A0A2H0YSV7</accession>
<dbReference type="Gene3D" id="3.30.1490.300">
    <property type="match status" value="1"/>
</dbReference>
<protein>
    <recommendedName>
        <fullName evidence="3">SHS2 domain-containing protein</fullName>
    </recommendedName>
</protein>
<dbReference type="Gene3D" id="3.30.420.40">
    <property type="match status" value="2"/>
</dbReference>
<dbReference type="Pfam" id="PF11104">
    <property type="entry name" value="PilM_2"/>
    <property type="match status" value="1"/>
</dbReference>
<name>A0A2H0YSV7_9BACT</name>
<evidence type="ECO:0000313" key="1">
    <source>
        <dbReference type="EMBL" id="PIS41567.1"/>
    </source>
</evidence>
<sequence>MKIFNPFDRAHGVDISDFMMRLVEARTTKKGIEIFAFHEVPIDPGIIQEGEIKNYAKAKEQLERLYKKINGRVNSPFAIVAVPERKTFTKVVQMDALPPAELAEAIRWEAEQHFPVSLEEMYLTWSLLQTSEKKHTILLSATDKSLLEQYIELFADVQKHIIIAEPESFAIQRALLGQSTIPTLIIDLGASKTSLAIVSRGIVQYTSTISFSGRELTLLIAKELNLKEEQAERAKTLFGLNPKKSKGVVRDLLIDKFSPLVQHINEVLQYYQTNFDQSQPIQKIVLCGGGSQMEGIHTFLSETLRLEINNPIPLINKNKKMGSKFTEKKVLSFTTALGLALRSELQKPFQMLSKTV</sequence>
<dbReference type="EMBL" id="PEXV01000082">
    <property type="protein sequence ID" value="PIS41567.1"/>
    <property type="molecule type" value="Genomic_DNA"/>
</dbReference>
<dbReference type="SUPFAM" id="SSF53067">
    <property type="entry name" value="Actin-like ATPase domain"/>
    <property type="match status" value="2"/>
</dbReference>
<gene>
    <name evidence="1" type="ORF">COT25_02355</name>
</gene>
<dbReference type="AlphaFoldDB" id="A0A2H0YSV7"/>
<dbReference type="PANTHER" id="PTHR32432:SF3">
    <property type="entry name" value="ETHANOLAMINE UTILIZATION PROTEIN EUTJ"/>
    <property type="match status" value="1"/>
</dbReference>
<evidence type="ECO:0000313" key="2">
    <source>
        <dbReference type="Proteomes" id="UP000228711"/>
    </source>
</evidence>
<dbReference type="InterPro" id="IPR005883">
    <property type="entry name" value="PilM"/>
</dbReference>